<protein>
    <submittedName>
        <fullName evidence="8">LuxR family transcriptional regulator</fullName>
    </submittedName>
</protein>
<keyword evidence="2" id="KW-0805">Transcription regulation</keyword>
<dbReference type="InterPro" id="IPR039420">
    <property type="entry name" value="WalR-like"/>
</dbReference>
<dbReference type="InterPro" id="IPR011006">
    <property type="entry name" value="CheY-like_superfamily"/>
</dbReference>
<gene>
    <name evidence="8" type="ORF">NMK_2467</name>
</gene>
<dbReference type="PRINTS" id="PR00038">
    <property type="entry name" value="HTHLUXR"/>
</dbReference>
<dbReference type="PROSITE" id="PS50043">
    <property type="entry name" value="HTH_LUXR_2"/>
    <property type="match status" value="1"/>
</dbReference>
<proteinExistence type="predicted"/>
<dbReference type="CDD" id="cd06170">
    <property type="entry name" value="LuxR_C_like"/>
    <property type="match status" value="1"/>
</dbReference>
<dbReference type="AlphaFoldDB" id="A0A2R5F9H3"/>
<dbReference type="InterPro" id="IPR000792">
    <property type="entry name" value="Tscrpt_reg_LuxR_C"/>
</dbReference>
<dbReference type="PANTHER" id="PTHR43214:SF41">
    <property type="entry name" value="NITRATE_NITRITE RESPONSE REGULATOR PROTEIN NARP"/>
    <property type="match status" value="1"/>
</dbReference>
<evidence type="ECO:0000256" key="2">
    <source>
        <dbReference type="ARBA" id="ARBA00023015"/>
    </source>
</evidence>
<dbReference type="RefSeq" id="WP_109016049.1">
    <property type="nucleotide sequence ID" value="NZ_BDOQ01000010.1"/>
</dbReference>
<evidence type="ECO:0000259" key="6">
    <source>
        <dbReference type="PROSITE" id="PS50043"/>
    </source>
</evidence>
<dbReference type="InterPro" id="IPR001789">
    <property type="entry name" value="Sig_transdc_resp-reg_receiver"/>
</dbReference>
<feature type="modified residue" description="4-aspartylphosphate" evidence="5">
    <location>
        <position position="53"/>
    </location>
</feature>
<evidence type="ECO:0000256" key="5">
    <source>
        <dbReference type="PROSITE-ProRule" id="PRU00169"/>
    </source>
</evidence>
<evidence type="ECO:0000256" key="1">
    <source>
        <dbReference type="ARBA" id="ARBA00022553"/>
    </source>
</evidence>
<evidence type="ECO:0000256" key="4">
    <source>
        <dbReference type="ARBA" id="ARBA00023163"/>
    </source>
</evidence>
<dbReference type="SUPFAM" id="SSF52172">
    <property type="entry name" value="CheY-like"/>
    <property type="match status" value="1"/>
</dbReference>
<keyword evidence="1 5" id="KW-0597">Phosphoprotein</keyword>
<keyword evidence="3" id="KW-0238">DNA-binding</keyword>
<evidence type="ECO:0000256" key="3">
    <source>
        <dbReference type="ARBA" id="ARBA00023125"/>
    </source>
</evidence>
<evidence type="ECO:0000259" key="7">
    <source>
        <dbReference type="PROSITE" id="PS50110"/>
    </source>
</evidence>
<comment type="caution">
    <text evidence="8">The sequence shown here is derived from an EMBL/GenBank/DDBJ whole genome shotgun (WGS) entry which is preliminary data.</text>
</comment>
<dbReference type="InterPro" id="IPR016032">
    <property type="entry name" value="Sig_transdc_resp-reg_C-effctor"/>
</dbReference>
<evidence type="ECO:0000313" key="9">
    <source>
        <dbReference type="Proteomes" id="UP000245081"/>
    </source>
</evidence>
<dbReference type="Pfam" id="PF00072">
    <property type="entry name" value="Response_reg"/>
    <property type="match status" value="1"/>
</dbReference>
<dbReference type="SMART" id="SM00448">
    <property type="entry name" value="REC"/>
    <property type="match status" value="1"/>
</dbReference>
<name>A0A2R5F9H3_9PROT</name>
<feature type="domain" description="HTH luxR-type" evidence="6">
    <location>
        <begin position="141"/>
        <end position="206"/>
    </location>
</feature>
<dbReference type="EMBL" id="BDOQ01000010">
    <property type="protein sequence ID" value="GBG14866.1"/>
    <property type="molecule type" value="Genomic_DNA"/>
</dbReference>
<dbReference type="InterPro" id="IPR058245">
    <property type="entry name" value="NreC/VraR/RcsB-like_REC"/>
</dbReference>
<dbReference type="Pfam" id="PF00196">
    <property type="entry name" value="GerE"/>
    <property type="match status" value="1"/>
</dbReference>
<dbReference type="SMART" id="SM00421">
    <property type="entry name" value="HTH_LUXR"/>
    <property type="match status" value="1"/>
</dbReference>
<keyword evidence="9" id="KW-1185">Reference proteome</keyword>
<keyword evidence="4" id="KW-0804">Transcription</keyword>
<dbReference type="Gene3D" id="1.10.10.10">
    <property type="entry name" value="Winged helix-like DNA-binding domain superfamily/Winged helix DNA-binding domain"/>
    <property type="match status" value="1"/>
</dbReference>
<dbReference type="Proteomes" id="UP000245081">
    <property type="component" value="Unassembled WGS sequence"/>
</dbReference>
<dbReference type="GO" id="GO:0003677">
    <property type="term" value="F:DNA binding"/>
    <property type="evidence" value="ECO:0007669"/>
    <property type="project" value="UniProtKB-KW"/>
</dbReference>
<dbReference type="Gene3D" id="3.40.50.2300">
    <property type="match status" value="1"/>
</dbReference>
<dbReference type="SUPFAM" id="SSF46894">
    <property type="entry name" value="C-terminal effector domain of the bipartite response regulators"/>
    <property type="match status" value="1"/>
</dbReference>
<dbReference type="PANTHER" id="PTHR43214">
    <property type="entry name" value="TWO-COMPONENT RESPONSE REGULATOR"/>
    <property type="match status" value="1"/>
</dbReference>
<dbReference type="GO" id="GO:0000160">
    <property type="term" value="P:phosphorelay signal transduction system"/>
    <property type="evidence" value="ECO:0007669"/>
    <property type="project" value="InterPro"/>
</dbReference>
<accession>A0A2R5F9H3</accession>
<feature type="domain" description="Response regulatory" evidence="7">
    <location>
        <begin position="3"/>
        <end position="118"/>
    </location>
</feature>
<dbReference type="CDD" id="cd17535">
    <property type="entry name" value="REC_NarL-like"/>
    <property type="match status" value="1"/>
</dbReference>
<reference evidence="8 9" key="1">
    <citation type="journal article" date="2018" name="Environ. Microbiol.">
        <title>Isolation and genomic characterization of Novimethylophilus kurashikiensis gen. nov. sp. nov., a new lanthanide-dependent methylotrophic species of Methylophilaceae.</title>
        <authorList>
            <person name="Lv H."/>
            <person name="Sahin N."/>
            <person name="Tani A."/>
        </authorList>
    </citation>
    <scope>NUCLEOTIDE SEQUENCE [LARGE SCALE GENOMIC DNA]</scope>
    <source>
        <strain evidence="8 9">La2-4</strain>
    </source>
</reference>
<dbReference type="InterPro" id="IPR036388">
    <property type="entry name" value="WH-like_DNA-bd_sf"/>
</dbReference>
<dbReference type="OrthoDB" id="9780593at2"/>
<evidence type="ECO:0000313" key="8">
    <source>
        <dbReference type="EMBL" id="GBG14866.1"/>
    </source>
</evidence>
<dbReference type="PROSITE" id="PS50110">
    <property type="entry name" value="RESPONSE_REGULATORY"/>
    <property type="match status" value="1"/>
</dbReference>
<dbReference type="GO" id="GO:0006355">
    <property type="term" value="P:regulation of DNA-templated transcription"/>
    <property type="evidence" value="ECO:0007669"/>
    <property type="project" value="InterPro"/>
</dbReference>
<sequence>MSNIIIIDDHPMLRNGIGQLFQAQGWSVVAEAGTAAEGEKLLYTKTWDLAVLDIHLPDRNGLEMLTDIRGMGISGPVLVHSMLPDSTVGPRVFKAGGNGLVNKGCSPDELVSAAKRVMAGGRYVSAEFADVLAGTLVSNAPAHPHESLSDREYQVMCHIANGKTPKQIAENIGCNVNTISTYRSRILQKLKLKTSMDIMRYALTNRLVLI</sequence>
<organism evidence="8 9">
    <name type="scientific">Novimethylophilus kurashikiensis</name>
    <dbReference type="NCBI Taxonomy" id="1825523"/>
    <lineage>
        <taxon>Bacteria</taxon>
        <taxon>Pseudomonadati</taxon>
        <taxon>Pseudomonadota</taxon>
        <taxon>Betaproteobacteria</taxon>
        <taxon>Nitrosomonadales</taxon>
        <taxon>Methylophilaceae</taxon>
        <taxon>Novimethylophilus</taxon>
    </lineage>
</organism>